<sequence length="141" mass="15656">MMHLDEITAAVSLGQAGDRETARRQLSGLWDAVDDPQTRCAIAHYLADVQDETSDELEWDLRALEVVEDTAWLPSLHLNLADDYRRLAQPLQADEHLQLARKHLHLLPTDGYGELIRSAVDHVAEALAAGNTDRLPSNPSS</sequence>
<protein>
    <recommendedName>
        <fullName evidence="3">Tetratricopeptide repeat protein</fullName>
    </recommendedName>
</protein>
<dbReference type="AlphaFoldDB" id="A0A4R8CNC7"/>
<gene>
    <name evidence="1" type="ORF">EV653_2790</name>
</gene>
<evidence type="ECO:0008006" key="3">
    <source>
        <dbReference type="Google" id="ProtNLM"/>
    </source>
</evidence>
<keyword evidence="2" id="KW-1185">Reference proteome</keyword>
<name>A0A4R8CNC7_9ACTN</name>
<reference evidence="1 2" key="1">
    <citation type="submission" date="2019-03" db="EMBL/GenBank/DDBJ databases">
        <title>Genomic Encyclopedia of Type Strains, Phase III (KMG-III): the genomes of soil and plant-associated and newly described type strains.</title>
        <authorList>
            <person name="Whitman W."/>
        </authorList>
    </citation>
    <scope>NUCLEOTIDE SEQUENCE [LARGE SCALE GENOMIC DNA]</scope>
    <source>
        <strain evidence="1 2">VKM Ac-2573</strain>
    </source>
</reference>
<organism evidence="1 2">
    <name type="scientific">Kribbella pratensis</name>
    <dbReference type="NCBI Taxonomy" id="2512112"/>
    <lineage>
        <taxon>Bacteria</taxon>
        <taxon>Bacillati</taxon>
        <taxon>Actinomycetota</taxon>
        <taxon>Actinomycetes</taxon>
        <taxon>Propionibacteriales</taxon>
        <taxon>Kribbellaceae</taxon>
        <taxon>Kribbella</taxon>
    </lineage>
</organism>
<comment type="caution">
    <text evidence="1">The sequence shown here is derived from an EMBL/GenBank/DDBJ whole genome shotgun (WGS) entry which is preliminary data.</text>
</comment>
<dbReference type="OrthoDB" id="8450665at2"/>
<dbReference type="Proteomes" id="UP000295146">
    <property type="component" value="Unassembled WGS sequence"/>
</dbReference>
<dbReference type="EMBL" id="SODP01000001">
    <property type="protein sequence ID" value="TDW77620.1"/>
    <property type="molecule type" value="Genomic_DNA"/>
</dbReference>
<dbReference type="RefSeq" id="WP_134102501.1">
    <property type="nucleotide sequence ID" value="NZ_SODP01000001.1"/>
</dbReference>
<evidence type="ECO:0000313" key="1">
    <source>
        <dbReference type="EMBL" id="TDW77620.1"/>
    </source>
</evidence>
<accession>A0A4R8CNC7</accession>
<proteinExistence type="predicted"/>
<evidence type="ECO:0000313" key="2">
    <source>
        <dbReference type="Proteomes" id="UP000295146"/>
    </source>
</evidence>